<evidence type="ECO:0000256" key="3">
    <source>
        <dbReference type="ARBA" id="ARBA00022448"/>
    </source>
</evidence>
<dbReference type="Proteomes" id="UP000476411">
    <property type="component" value="Chromosome"/>
</dbReference>
<keyword evidence="4" id="KW-1003">Cell membrane</keyword>
<evidence type="ECO:0000256" key="2">
    <source>
        <dbReference type="ARBA" id="ARBA00006555"/>
    </source>
</evidence>
<dbReference type="Gene3D" id="3.30.1150.10">
    <property type="match status" value="1"/>
</dbReference>
<accession>A0A6B9ZJU7</accession>
<evidence type="ECO:0000256" key="6">
    <source>
        <dbReference type="ARBA" id="ARBA00022692"/>
    </source>
</evidence>
<dbReference type="PANTHER" id="PTHR33446">
    <property type="entry name" value="PROTEIN TONB-RELATED"/>
    <property type="match status" value="1"/>
</dbReference>
<organism evidence="12 13">
    <name type="scientific">Chitinophaga agri</name>
    <dbReference type="NCBI Taxonomy" id="2703787"/>
    <lineage>
        <taxon>Bacteria</taxon>
        <taxon>Pseudomonadati</taxon>
        <taxon>Bacteroidota</taxon>
        <taxon>Chitinophagia</taxon>
        <taxon>Chitinophagales</taxon>
        <taxon>Chitinophagaceae</taxon>
        <taxon>Chitinophaga</taxon>
    </lineage>
</organism>
<dbReference type="GO" id="GO:0015031">
    <property type="term" value="P:protein transport"/>
    <property type="evidence" value="ECO:0007669"/>
    <property type="project" value="UniProtKB-KW"/>
</dbReference>
<comment type="similarity">
    <text evidence="2">Belongs to the TonB family.</text>
</comment>
<dbReference type="InterPro" id="IPR051045">
    <property type="entry name" value="TonB-dependent_transducer"/>
</dbReference>
<evidence type="ECO:0000259" key="11">
    <source>
        <dbReference type="PROSITE" id="PS52015"/>
    </source>
</evidence>
<gene>
    <name evidence="12" type="ORF">GWR21_20215</name>
</gene>
<dbReference type="GO" id="GO:0031992">
    <property type="term" value="F:energy transducer activity"/>
    <property type="evidence" value="ECO:0007669"/>
    <property type="project" value="InterPro"/>
</dbReference>
<keyword evidence="7" id="KW-0653">Protein transport</keyword>
<evidence type="ECO:0000256" key="9">
    <source>
        <dbReference type="ARBA" id="ARBA00023136"/>
    </source>
</evidence>
<dbReference type="KEGG" id="chih:GWR21_20215"/>
<dbReference type="InterPro" id="IPR003538">
    <property type="entry name" value="TonB"/>
</dbReference>
<protein>
    <submittedName>
        <fullName evidence="12">TonB family protein</fullName>
    </submittedName>
</protein>
<proteinExistence type="inferred from homology"/>
<sequence>MSDKHSHINHNVDAELIRKYLAGELDNKAMHALEKQALDDPFLADALDGFAEYKPDQRMNLSDLHKRLELRTQGQGNAGNKGGQGRVFRLDTRWLAAAAVGAVIVAVLVWMWQDGTKDPSLALKETSVADSAITDTLQYYNQEETSGLVYKSTVENKPGIHISSDSISNIPTIIQAPSAESKQLADAVEKIQHRNDSVALAVAPTPVAVAAAAPTLTDDRQHQYAMDSVTTKIIDIAGVTKMKEPEIPVTTGRNVTYASAGAASAKYTGPMRTIQGRVIDGESVLSGVTVKVEGTSNGVLTDAQGRFSLSVPDTMQDLNLMATMLGYDSRKLKVRNRQNNLKIILEPNANALSDMLITGSDKTNYTKNKKGYYQAPLPAEGYDSYRQYLSKNTKYPASAAAAGVKGKVKVSFRVSPDGALDDIRITRRLQPDCDAEALRVIKEGPGWTPASDGTATRVQIEVEFPPK</sequence>
<dbReference type="SUPFAM" id="SSF49464">
    <property type="entry name" value="Carboxypeptidase regulatory domain-like"/>
    <property type="match status" value="1"/>
</dbReference>
<keyword evidence="9 10" id="KW-0472">Membrane</keyword>
<keyword evidence="13" id="KW-1185">Reference proteome</keyword>
<dbReference type="GO" id="GO:0098797">
    <property type="term" value="C:plasma membrane protein complex"/>
    <property type="evidence" value="ECO:0007669"/>
    <property type="project" value="TreeGrafter"/>
</dbReference>
<keyword evidence="6 10" id="KW-0812">Transmembrane</keyword>
<dbReference type="GO" id="GO:0055085">
    <property type="term" value="P:transmembrane transport"/>
    <property type="evidence" value="ECO:0007669"/>
    <property type="project" value="InterPro"/>
</dbReference>
<evidence type="ECO:0000256" key="7">
    <source>
        <dbReference type="ARBA" id="ARBA00022927"/>
    </source>
</evidence>
<dbReference type="GO" id="GO:0015891">
    <property type="term" value="P:siderophore transport"/>
    <property type="evidence" value="ECO:0007669"/>
    <property type="project" value="InterPro"/>
</dbReference>
<evidence type="ECO:0000256" key="1">
    <source>
        <dbReference type="ARBA" id="ARBA00004383"/>
    </source>
</evidence>
<evidence type="ECO:0000313" key="12">
    <source>
        <dbReference type="EMBL" id="QHS61841.1"/>
    </source>
</evidence>
<keyword evidence="8 10" id="KW-1133">Transmembrane helix</keyword>
<dbReference type="PRINTS" id="PR01374">
    <property type="entry name" value="TONBPROTEIN"/>
</dbReference>
<dbReference type="EMBL" id="CP048113">
    <property type="protein sequence ID" value="QHS61841.1"/>
    <property type="molecule type" value="Genomic_DNA"/>
</dbReference>
<dbReference type="InterPro" id="IPR037682">
    <property type="entry name" value="TonB_C"/>
</dbReference>
<feature type="transmembrane region" description="Helical" evidence="10">
    <location>
        <begin position="94"/>
        <end position="112"/>
    </location>
</feature>
<evidence type="ECO:0000256" key="5">
    <source>
        <dbReference type="ARBA" id="ARBA00022519"/>
    </source>
</evidence>
<dbReference type="NCBIfam" id="TIGR01352">
    <property type="entry name" value="tonB_Cterm"/>
    <property type="match status" value="1"/>
</dbReference>
<dbReference type="Gene3D" id="2.60.40.1120">
    <property type="entry name" value="Carboxypeptidase-like, regulatory domain"/>
    <property type="match status" value="1"/>
</dbReference>
<dbReference type="InterPro" id="IPR008969">
    <property type="entry name" value="CarboxyPept-like_regulatory"/>
</dbReference>
<keyword evidence="5" id="KW-0997">Cell inner membrane</keyword>
<dbReference type="PROSITE" id="PS52015">
    <property type="entry name" value="TONB_CTD"/>
    <property type="match status" value="1"/>
</dbReference>
<dbReference type="SUPFAM" id="SSF74653">
    <property type="entry name" value="TolA/TonB C-terminal domain"/>
    <property type="match status" value="1"/>
</dbReference>
<keyword evidence="3" id="KW-0813">Transport</keyword>
<dbReference type="PANTHER" id="PTHR33446:SF2">
    <property type="entry name" value="PROTEIN TONB"/>
    <property type="match status" value="1"/>
</dbReference>
<comment type="subcellular location">
    <subcellularLocation>
        <location evidence="1">Cell inner membrane</location>
        <topology evidence="1">Single-pass membrane protein</topology>
        <orientation evidence="1">Periplasmic side</orientation>
    </subcellularLocation>
</comment>
<dbReference type="RefSeq" id="WP_162333503.1">
    <property type="nucleotide sequence ID" value="NZ_CP048113.1"/>
</dbReference>
<name>A0A6B9ZJU7_9BACT</name>
<dbReference type="InterPro" id="IPR006260">
    <property type="entry name" value="TonB/TolA_C"/>
</dbReference>
<dbReference type="GO" id="GO:0030288">
    <property type="term" value="C:outer membrane-bounded periplasmic space"/>
    <property type="evidence" value="ECO:0007669"/>
    <property type="project" value="InterPro"/>
</dbReference>
<feature type="domain" description="TonB C-terminal" evidence="11">
    <location>
        <begin position="380"/>
        <end position="467"/>
    </location>
</feature>
<dbReference type="Pfam" id="PF03544">
    <property type="entry name" value="TonB_C"/>
    <property type="match status" value="1"/>
</dbReference>
<dbReference type="AlphaFoldDB" id="A0A6B9ZJU7"/>
<reference evidence="12 13" key="1">
    <citation type="submission" date="2020-01" db="EMBL/GenBank/DDBJ databases">
        <title>Complete genome sequence of Chitinophaga sp. H33E-04 isolated from quinoa roots.</title>
        <authorList>
            <person name="Weon H.-Y."/>
            <person name="Lee S.A."/>
        </authorList>
    </citation>
    <scope>NUCLEOTIDE SEQUENCE [LARGE SCALE GENOMIC DNA]</scope>
    <source>
        <strain evidence="12 13">H33E-04</strain>
    </source>
</reference>
<dbReference type="Pfam" id="PF13715">
    <property type="entry name" value="CarbopepD_reg_2"/>
    <property type="match status" value="1"/>
</dbReference>
<evidence type="ECO:0000256" key="10">
    <source>
        <dbReference type="SAM" id="Phobius"/>
    </source>
</evidence>
<evidence type="ECO:0000256" key="8">
    <source>
        <dbReference type="ARBA" id="ARBA00022989"/>
    </source>
</evidence>
<evidence type="ECO:0000313" key="13">
    <source>
        <dbReference type="Proteomes" id="UP000476411"/>
    </source>
</evidence>
<evidence type="ECO:0000256" key="4">
    <source>
        <dbReference type="ARBA" id="ARBA00022475"/>
    </source>
</evidence>